<sequence>MAKIHQLSATLSNQIAAGEVIERPASVVKELAENAIDAQATQVDITVEEAGLKLIEILDNGIGIEAEDVPTAFLRHATSKILTTRDLFNVHSLGFRGEALASIAAVADVTMTTATDNGLGTKAHLRGGKLLTTEETASRRGTQLIVRDLFFNTPARLKYVKSQNTELARIVDIVNRLAMGHPEVAFTLRHNGKMVSRTAGHGDLQQTLAGIYGVSAAKSMLFFEGEDLDFKVSGYVSLPDTTRASQQYISLMINGRYIRNYKLTHAVIDGYGSKLMVGRYPLAVIDIAMDPLLVDVNVHPTKAEVRLSKEDQLRALISQSIRERLAKENLIPDALSNLRGRTPVDMDALTRDLNAASAVHEPAAQWGQDAGAGQGAGQTSGTSNGASSESPTAPAAMPGQTGRTGQTGQTGQTAHPVPENNGDVEVESTGQPVDSSFGLGIDDLPSAPIFDHPERLAAWDAALATRTPSPAPAAASESDDDLTGVSDETAREAARVAGDTPRFPTLTYLAQVHGTYLLAEDESGLYILDQHAAQERVNYEFYRQAIGEVAADQQALLVPIVLDYPASDAALIRDHFETLAAVGIHLEDFGQNTFIIRQHPTWFKAGQEEETIKEMIDWLLRDGKLSVAAFREKTAIMMSCKRAIKANHHLDHQQAQALLTRLPDCENPFNCPHGRPVLVHFSNQDLEKMFKRIQDSHVSGGVDQ</sequence>
<accession>A0ABW4CLP6</accession>
<dbReference type="SUPFAM" id="SSF54211">
    <property type="entry name" value="Ribosomal protein S5 domain 2-like"/>
    <property type="match status" value="1"/>
</dbReference>
<evidence type="ECO:0000256" key="3">
    <source>
        <dbReference type="ARBA" id="ARBA00023204"/>
    </source>
</evidence>
<dbReference type="SUPFAM" id="SSF55874">
    <property type="entry name" value="ATPase domain of HSP90 chaperone/DNA topoisomerase II/histidine kinase"/>
    <property type="match status" value="1"/>
</dbReference>
<dbReference type="GO" id="GO:0004519">
    <property type="term" value="F:endonuclease activity"/>
    <property type="evidence" value="ECO:0007669"/>
    <property type="project" value="UniProtKB-KW"/>
</dbReference>
<dbReference type="Gene3D" id="3.30.565.10">
    <property type="entry name" value="Histidine kinase-like ATPase, C-terminal domain"/>
    <property type="match status" value="1"/>
</dbReference>
<organism evidence="8 9">
    <name type="scientific">Lacticaseibacillus yichunensis</name>
    <dbReference type="NCBI Taxonomy" id="2486015"/>
    <lineage>
        <taxon>Bacteria</taxon>
        <taxon>Bacillati</taxon>
        <taxon>Bacillota</taxon>
        <taxon>Bacilli</taxon>
        <taxon>Lactobacillales</taxon>
        <taxon>Lactobacillaceae</taxon>
        <taxon>Lacticaseibacillus</taxon>
    </lineage>
</organism>
<dbReference type="Pfam" id="PF08676">
    <property type="entry name" value="MutL_C"/>
    <property type="match status" value="1"/>
</dbReference>
<evidence type="ECO:0000313" key="9">
    <source>
        <dbReference type="Proteomes" id="UP001597192"/>
    </source>
</evidence>
<feature type="compositionally biased region" description="Low complexity" evidence="5">
    <location>
        <begin position="399"/>
        <end position="413"/>
    </location>
</feature>
<dbReference type="InterPro" id="IPR036890">
    <property type="entry name" value="HATPase_C_sf"/>
</dbReference>
<dbReference type="InterPro" id="IPR020568">
    <property type="entry name" value="Ribosomal_Su5_D2-typ_SF"/>
</dbReference>
<keyword evidence="8" id="KW-0255">Endonuclease</keyword>
<feature type="compositionally biased region" description="Low complexity" evidence="5">
    <location>
        <begin position="379"/>
        <end position="388"/>
    </location>
</feature>
<feature type="region of interest" description="Disordered" evidence="5">
    <location>
        <begin position="468"/>
        <end position="496"/>
    </location>
</feature>
<dbReference type="InterPro" id="IPR042121">
    <property type="entry name" value="MutL_C_regsub"/>
</dbReference>
<dbReference type="CDD" id="cd00782">
    <property type="entry name" value="MutL_Trans"/>
    <property type="match status" value="1"/>
</dbReference>
<keyword evidence="2 4" id="KW-0227">DNA damage</keyword>
<evidence type="ECO:0000256" key="1">
    <source>
        <dbReference type="ARBA" id="ARBA00006082"/>
    </source>
</evidence>
<dbReference type="InterPro" id="IPR020667">
    <property type="entry name" value="DNA_mismatch_repair_MutL"/>
</dbReference>
<dbReference type="PANTHER" id="PTHR10073:SF12">
    <property type="entry name" value="DNA MISMATCH REPAIR PROTEIN MLH1"/>
    <property type="match status" value="1"/>
</dbReference>
<dbReference type="NCBIfam" id="NF000950">
    <property type="entry name" value="PRK00095.1-3"/>
    <property type="match status" value="1"/>
</dbReference>
<reference evidence="9" key="1">
    <citation type="journal article" date="2019" name="Int. J. Syst. Evol. Microbiol.">
        <title>The Global Catalogue of Microorganisms (GCM) 10K type strain sequencing project: providing services to taxonomists for standard genome sequencing and annotation.</title>
        <authorList>
            <consortium name="The Broad Institute Genomics Platform"/>
            <consortium name="The Broad Institute Genome Sequencing Center for Infectious Disease"/>
            <person name="Wu L."/>
            <person name="Ma J."/>
        </authorList>
    </citation>
    <scope>NUCLEOTIDE SEQUENCE [LARGE SCALE GENOMIC DNA]</scope>
    <source>
        <strain evidence="9">CCM 8947</strain>
    </source>
</reference>
<evidence type="ECO:0000259" key="7">
    <source>
        <dbReference type="SMART" id="SM01340"/>
    </source>
</evidence>
<evidence type="ECO:0000259" key="6">
    <source>
        <dbReference type="SMART" id="SM00853"/>
    </source>
</evidence>
<dbReference type="InterPro" id="IPR014721">
    <property type="entry name" value="Ribsml_uS5_D2-typ_fold_subgr"/>
</dbReference>
<comment type="similarity">
    <text evidence="1 4">Belongs to the DNA mismatch repair MutL/HexB family.</text>
</comment>
<dbReference type="SUPFAM" id="SSF118116">
    <property type="entry name" value="DNA mismatch repair protein MutL"/>
    <property type="match status" value="1"/>
</dbReference>
<dbReference type="InterPro" id="IPR038973">
    <property type="entry name" value="MutL/Mlh/Pms-like"/>
</dbReference>
<evidence type="ECO:0000256" key="2">
    <source>
        <dbReference type="ARBA" id="ARBA00022763"/>
    </source>
</evidence>
<dbReference type="InterPro" id="IPR013507">
    <property type="entry name" value="DNA_mismatch_S5_2-like"/>
</dbReference>
<dbReference type="CDD" id="cd16926">
    <property type="entry name" value="HATPase_MutL-MLH-PMS-like"/>
    <property type="match status" value="1"/>
</dbReference>
<feature type="region of interest" description="Disordered" evidence="5">
    <location>
        <begin position="367"/>
        <end position="440"/>
    </location>
</feature>
<dbReference type="InterPro" id="IPR014790">
    <property type="entry name" value="MutL_C"/>
</dbReference>
<name>A0ABW4CLP6_9LACO</name>
<dbReference type="HAMAP" id="MF_00149">
    <property type="entry name" value="DNA_mis_repair"/>
    <property type="match status" value="1"/>
</dbReference>
<gene>
    <name evidence="4 8" type="primary">mutL</name>
    <name evidence="8" type="ORF">ACFQ47_00985</name>
</gene>
<feature type="domain" description="DNA mismatch repair protein S5" evidence="7">
    <location>
        <begin position="208"/>
        <end position="326"/>
    </location>
</feature>
<keyword evidence="3 4" id="KW-0234">DNA repair</keyword>
<protein>
    <recommendedName>
        <fullName evidence="4">DNA mismatch repair protein MutL</fullName>
    </recommendedName>
</protein>
<dbReference type="Gene3D" id="3.30.1540.20">
    <property type="entry name" value="MutL, C-terminal domain, dimerisation subdomain"/>
    <property type="match status" value="1"/>
</dbReference>
<dbReference type="SMART" id="SM00853">
    <property type="entry name" value="MutL_C"/>
    <property type="match status" value="1"/>
</dbReference>
<dbReference type="EMBL" id="JBHTOG010000003">
    <property type="protein sequence ID" value="MFD1431282.1"/>
    <property type="molecule type" value="Genomic_DNA"/>
</dbReference>
<evidence type="ECO:0000256" key="4">
    <source>
        <dbReference type="HAMAP-Rule" id="MF_00149"/>
    </source>
</evidence>
<comment type="function">
    <text evidence="4">This protein is involved in the repair of mismatches in DNA. It is required for dam-dependent methyl-directed DNA mismatch repair. May act as a 'molecular matchmaker', a protein that promotes the formation of a stable complex between two or more DNA-binding proteins in an ATP-dependent manner without itself being part of a final effector complex.</text>
</comment>
<dbReference type="InterPro" id="IPR002099">
    <property type="entry name" value="MutL/Mlh/PMS"/>
</dbReference>
<dbReference type="InterPro" id="IPR014762">
    <property type="entry name" value="DNA_mismatch_repair_CS"/>
</dbReference>
<dbReference type="InterPro" id="IPR037198">
    <property type="entry name" value="MutL_C_sf"/>
</dbReference>
<keyword evidence="9" id="KW-1185">Reference proteome</keyword>
<keyword evidence="8" id="KW-0378">Hydrolase</keyword>
<dbReference type="Gene3D" id="3.30.230.10">
    <property type="match status" value="1"/>
</dbReference>
<feature type="domain" description="MutL C-terminal dimerisation" evidence="6">
    <location>
        <begin position="508"/>
        <end position="650"/>
    </location>
</feature>
<dbReference type="SMART" id="SM01340">
    <property type="entry name" value="DNA_mis_repair"/>
    <property type="match status" value="1"/>
</dbReference>
<proteinExistence type="inferred from homology"/>
<dbReference type="PANTHER" id="PTHR10073">
    <property type="entry name" value="DNA MISMATCH REPAIR PROTEIN MLH, PMS, MUTL"/>
    <property type="match status" value="1"/>
</dbReference>
<dbReference type="Proteomes" id="UP001597192">
    <property type="component" value="Unassembled WGS sequence"/>
</dbReference>
<comment type="caution">
    <text evidence="8">The sequence shown here is derived from an EMBL/GenBank/DDBJ whole genome shotgun (WGS) entry which is preliminary data.</text>
</comment>
<dbReference type="RefSeq" id="WP_125696549.1">
    <property type="nucleotide sequence ID" value="NZ_JBHTOG010000003.1"/>
</dbReference>
<dbReference type="Pfam" id="PF01119">
    <property type="entry name" value="DNA_mis_repair"/>
    <property type="match status" value="1"/>
</dbReference>
<dbReference type="Pfam" id="PF13589">
    <property type="entry name" value="HATPase_c_3"/>
    <property type="match status" value="1"/>
</dbReference>
<evidence type="ECO:0000256" key="5">
    <source>
        <dbReference type="SAM" id="MobiDB-lite"/>
    </source>
</evidence>
<dbReference type="PROSITE" id="PS00058">
    <property type="entry name" value="DNA_MISMATCH_REPAIR_1"/>
    <property type="match status" value="1"/>
</dbReference>
<dbReference type="Gene3D" id="3.30.1370.100">
    <property type="entry name" value="MutL, C-terminal domain, regulatory subdomain"/>
    <property type="match status" value="1"/>
</dbReference>
<evidence type="ECO:0000313" key="8">
    <source>
        <dbReference type="EMBL" id="MFD1431282.1"/>
    </source>
</evidence>
<dbReference type="NCBIfam" id="TIGR00585">
    <property type="entry name" value="mutl"/>
    <property type="match status" value="1"/>
</dbReference>
<keyword evidence="8" id="KW-0540">Nuclease</keyword>
<dbReference type="InterPro" id="IPR042120">
    <property type="entry name" value="MutL_C_dimsub"/>
</dbReference>